<feature type="transmembrane region" description="Helical" evidence="6">
    <location>
        <begin position="94"/>
        <end position="112"/>
    </location>
</feature>
<keyword evidence="8" id="KW-1185">Reference proteome</keyword>
<sequence>MIVVLIGLAAGIVSGMGIGGGAILIPALVFFVKPEQHVAQSVNLLFFIPTAAVALIIHIKNKNVDFKTGIPILLFGLVGAIIGSLVSLSMDGHILRKIFGVFLLAMGIYEIFSKAGKKANRN</sequence>
<dbReference type="AlphaFoldDB" id="A0A318Y5N9"/>
<dbReference type="RefSeq" id="WP_110462241.1">
    <property type="nucleotide sequence ID" value="NZ_QKMR01000012.1"/>
</dbReference>
<protein>
    <recommendedName>
        <fullName evidence="6">Probable membrane transporter protein</fullName>
    </recommendedName>
</protein>
<evidence type="ECO:0000256" key="2">
    <source>
        <dbReference type="ARBA" id="ARBA00009142"/>
    </source>
</evidence>
<evidence type="ECO:0000256" key="3">
    <source>
        <dbReference type="ARBA" id="ARBA00022692"/>
    </source>
</evidence>
<keyword evidence="4 6" id="KW-1133">Transmembrane helix</keyword>
<evidence type="ECO:0000256" key="4">
    <source>
        <dbReference type="ARBA" id="ARBA00022989"/>
    </source>
</evidence>
<organism evidence="7 8">
    <name type="scientific">Ruminiclostridium sufflavum DSM 19573</name>
    <dbReference type="NCBI Taxonomy" id="1121337"/>
    <lineage>
        <taxon>Bacteria</taxon>
        <taxon>Bacillati</taxon>
        <taxon>Bacillota</taxon>
        <taxon>Clostridia</taxon>
        <taxon>Eubacteriales</taxon>
        <taxon>Oscillospiraceae</taxon>
        <taxon>Ruminiclostridium</taxon>
    </lineage>
</organism>
<proteinExistence type="inferred from homology"/>
<evidence type="ECO:0000313" key="8">
    <source>
        <dbReference type="Proteomes" id="UP000248132"/>
    </source>
</evidence>
<comment type="subcellular location">
    <subcellularLocation>
        <location evidence="6">Cell membrane</location>
        <topology evidence="6">Multi-pass membrane protein</topology>
    </subcellularLocation>
    <subcellularLocation>
        <location evidence="1">Membrane</location>
        <topology evidence="1">Multi-pass membrane protein</topology>
    </subcellularLocation>
</comment>
<dbReference type="PANTHER" id="PTHR43701">
    <property type="entry name" value="MEMBRANE TRANSPORTER PROTEIN MJ0441-RELATED"/>
    <property type="match status" value="1"/>
</dbReference>
<gene>
    <name evidence="7" type="ORF">LY28_02211</name>
</gene>
<feature type="transmembrane region" description="Helical" evidence="6">
    <location>
        <begin position="38"/>
        <end position="57"/>
    </location>
</feature>
<dbReference type="EMBL" id="QKMR01000012">
    <property type="protein sequence ID" value="PYG87306.1"/>
    <property type="molecule type" value="Genomic_DNA"/>
</dbReference>
<dbReference type="InterPro" id="IPR002781">
    <property type="entry name" value="TM_pro_TauE-like"/>
</dbReference>
<evidence type="ECO:0000256" key="5">
    <source>
        <dbReference type="ARBA" id="ARBA00023136"/>
    </source>
</evidence>
<evidence type="ECO:0000256" key="1">
    <source>
        <dbReference type="ARBA" id="ARBA00004141"/>
    </source>
</evidence>
<keyword evidence="6" id="KW-1003">Cell membrane</keyword>
<evidence type="ECO:0000313" key="7">
    <source>
        <dbReference type="EMBL" id="PYG87306.1"/>
    </source>
</evidence>
<dbReference type="OrthoDB" id="25340at2"/>
<dbReference type="PANTHER" id="PTHR43701:SF2">
    <property type="entry name" value="MEMBRANE TRANSPORTER PROTEIN YJNA-RELATED"/>
    <property type="match status" value="1"/>
</dbReference>
<name>A0A318Y5N9_9FIRM</name>
<keyword evidence="3 6" id="KW-0812">Transmembrane</keyword>
<comment type="caution">
    <text evidence="7">The sequence shown here is derived from an EMBL/GenBank/DDBJ whole genome shotgun (WGS) entry which is preliminary data.</text>
</comment>
<evidence type="ECO:0000256" key="6">
    <source>
        <dbReference type="RuleBase" id="RU363041"/>
    </source>
</evidence>
<accession>A0A318Y5N9</accession>
<feature type="transmembrane region" description="Helical" evidence="6">
    <location>
        <begin position="7"/>
        <end position="32"/>
    </location>
</feature>
<feature type="transmembrane region" description="Helical" evidence="6">
    <location>
        <begin position="69"/>
        <end position="88"/>
    </location>
</feature>
<dbReference type="InterPro" id="IPR051598">
    <property type="entry name" value="TSUP/Inactive_protease-like"/>
</dbReference>
<dbReference type="Pfam" id="PF01925">
    <property type="entry name" value="TauE"/>
    <property type="match status" value="1"/>
</dbReference>
<dbReference type="GO" id="GO:0005886">
    <property type="term" value="C:plasma membrane"/>
    <property type="evidence" value="ECO:0007669"/>
    <property type="project" value="UniProtKB-SubCell"/>
</dbReference>
<dbReference type="Proteomes" id="UP000248132">
    <property type="component" value="Unassembled WGS sequence"/>
</dbReference>
<comment type="similarity">
    <text evidence="2 6">Belongs to the 4-toluene sulfonate uptake permease (TSUP) (TC 2.A.102) family.</text>
</comment>
<keyword evidence="5 6" id="KW-0472">Membrane</keyword>
<reference evidence="7 8" key="1">
    <citation type="submission" date="2018-06" db="EMBL/GenBank/DDBJ databases">
        <title>Genomic Encyclopedia of Type Strains, Phase I: the one thousand microbial genomes (KMG-I) project.</title>
        <authorList>
            <person name="Kyrpides N."/>
        </authorList>
    </citation>
    <scope>NUCLEOTIDE SEQUENCE [LARGE SCALE GENOMIC DNA]</scope>
    <source>
        <strain evidence="7 8">DSM 19573</strain>
    </source>
</reference>